<keyword evidence="3" id="KW-1185">Reference proteome</keyword>
<dbReference type="Gene3D" id="2.60.120.200">
    <property type="match status" value="1"/>
</dbReference>
<dbReference type="AlphaFoldDB" id="A0A1D1UCH1"/>
<dbReference type="Proteomes" id="UP000186922">
    <property type="component" value="Unassembled WGS sequence"/>
</dbReference>
<dbReference type="OrthoDB" id="446173at2759"/>
<evidence type="ECO:0000259" key="1">
    <source>
        <dbReference type="SMART" id="SM00282"/>
    </source>
</evidence>
<dbReference type="SMART" id="SM00282">
    <property type="entry name" value="LamG"/>
    <property type="match status" value="1"/>
</dbReference>
<dbReference type="SUPFAM" id="SSF49899">
    <property type="entry name" value="Concanavalin A-like lectins/glucanases"/>
    <property type="match status" value="1"/>
</dbReference>
<feature type="domain" description="Laminin G" evidence="1">
    <location>
        <begin position="98"/>
        <end position="232"/>
    </location>
</feature>
<organism evidence="2 3">
    <name type="scientific">Ramazzottius varieornatus</name>
    <name type="common">Water bear</name>
    <name type="synonym">Tardigrade</name>
    <dbReference type="NCBI Taxonomy" id="947166"/>
    <lineage>
        <taxon>Eukaryota</taxon>
        <taxon>Metazoa</taxon>
        <taxon>Ecdysozoa</taxon>
        <taxon>Tardigrada</taxon>
        <taxon>Eutardigrada</taxon>
        <taxon>Parachela</taxon>
        <taxon>Hypsibioidea</taxon>
        <taxon>Ramazzottiidae</taxon>
        <taxon>Ramazzottius</taxon>
    </lineage>
</organism>
<reference evidence="2 3" key="1">
    <citation type="journal article" date="2016" name="Nat. Commun.">
        <title>Extremotolerant tardigrade genome and improved radiotolerance of human cultured cells by tardigrade-unique protein.</title>
        <authorList>
            <person name="Hashimoto T."/>
            <person name="Horikawa D.D."/>
            <person name="Saito Y."/>
            <person name="Kuwahara H."/>
            <person name="Kozuka-Hata H."/>
            <person name="Shin-I T."/>
            <person name="Minakuchi Y."/>
            <person name="Ohishi K."/>
            <person name="Motoyama A."/>
            <person name="Aizu T."/>
            <person name="Enomoto A."/>
            <person name="Kondo K."/>
            <person name="Tanaka S."/>
            <person name="Hara Y."/>
            <person name="Koshikawa S."/>
            <person name="Sagara H."/>
            <person name="Miura T."/>
            <person name="Yokobori S."/>
            <person name="Miyagawa K."/>
            <person name="Suzuki Y."/>
            <person name="Kubo T."/>
            <person name="Oyama M."/>
            <person name="Kohara Y."/>
            <person name="Fujiyama A."/>
            <person name="Arakawa K."/>
            <person name="Katayama T."/>
            <person name="Toyoda A."/>
            <person name="Kunieda T."/>
        </authorList>
    </citation>
    <scope>NUCLEOTIDE SEQUENCE [LARGE SCALE GENOMIC DNA]</scope>
    <source>
        <strain evidence="2 3">YOKOZUNA-1</strain>
    </source>
</reference>
<proteinExistence type="predicted"/>
<dbReference type="EMBL" id="BDGG01000001">
    <property type="protein sequence ID" value="GAU87201.1"/>
    <property type="molecule type" value="Genomic_DNA"/>
</dbReference>
<comment type="caution">
    <text evidence="2">The sequence shown here is derived from an EMBL/GenBank/DDBJ whole genome shotgun (WGS) entry which is preliminary data.</text>
</comment>
<protein>
    <recommendedName>
        <fullName evidence="1">Laminin G domain-containing protein</fullName>
    </recommendedName>
</protein>
<gene>
    <name evidence="2" type="primary">RvY_00085-1</name>
    <name evidence="2" type="synonym">RvY_00085.1</name>
    <name evidence="2" type="ORF">RvY_00085</name>
</gene>
<dbReference type="Pfam" id="PF02210">
    <property type="entry name" value="Laminin_G_2"/>
    <property type="match status" value="1"/>
</dbReference>
<sequence length="311" mass="34786">MEKVDLDQQMYVGALSEAFSASTGINFPGFVGHIATIRVNYEEYFLDDVEEPSVNPETNHPMYRHSVDMSEMDSLDLYPIFGGSDYTVFTCFNCKGQPDFQIEVIIKPFDTSAGVIWSNFGHNPGSYVILYLYESTLILAVNLGAGKTWTTTEPIAIGAWLTISVAILSKQVKLRINHERAYLLALEGDAFNASRAVHFAGGEANYWTLLYLATEQVKGFRGILYSININKDDHNVLREVVTRETGRMVSLESSSIAARYDEFHEPPVSEVEFQCDFSAHEEKLGVSGGIAFWLRESEMIQNFTGIAIQKA</sequence>
<dbReference type="CDD" id="cd00110">
    <property type="entry name" value="LamG"/>
    <property type="match status" value="1"/>
</dbReference>
<evidence type="ECO:0000313" key="3">
    <source>
        <dbReference type="Proteomes" id="UP000186922"/>
    </source>
</evidence>
<dbReference type="STRING" id="947166.A0A1D1UCH1"/>
<evidence type="ECO:0000313" key="2">
    <source>
        <dbReference type="EMBL" id="GAU87201.1"/>
    </source>
</evidence>
<accession>A0A1D1UCH1</accession>
<name>A0A1D1UCH1_RAMVA</name>
<dbReference type="InterPro" id="IPR013320">
    <property type="entry name" value="ConA-like_dom_sf"/>
</dbReference>
<dbReference type="InterPro" id="IPR001791">
    <property type="entry name" value="Laminin_G"/>
</dbReference>